<comment type="caution">
    <text evidence="1">The sequence shown here is derived from an EMBL/GenBank/DDBJ whole genome shotgun (WGS) entry which is preliminary data.</text>
</comment>
<dbReference type="AlphaFoldDB" id="A0AB34FUI2"/>
<dbReference type="EMBL" id="JAQHRD010000004">
    <property type="protein sequence ID" value="KAJ6442326.1"/>
    <property type="molecule type" value="Genomic_DNA"/>
</dbReference>
<organism evidence="1 2">
    <name type="scientific">Purpureocillium lavendulum</name>
    <dbReference type="NCBI Taxonomy" id="1247861"/>
    <lineage>
        <taxon>Eukaryota</taxon>
        <taxon>Fungi</taxon>
        <taxon>Dikarya</taxon>
        <taxon>Ascomycota</taxon>
        <taxon>Pezizomycotina</taxon>
        <taxon>Sordariomycetes</taxon>
        <taxon>Hypocreomycetidae</taxon>
        <taxon>Hypocreales</taxon>
        <taxon>Ophiocordycipitaceae</taxon>
        <taxon>Purpureocillium</taxon>
    </lineage>
</organism>
<proteinExistence type="predicted"/>
<name>A0AB34FUI2_9HYPO</name>
<dbReference type="Proteomes" id="UP001163105">
    <property type="component" value="Unassembled WGS sequence"/>
</dbReference>
<evidence type="ECO:0000313" key="2">
    <source>
        <dbReference type="Proteomes" id="UP001163105"/>
    </source>
</evidence>
<accession>A0AB34FUI2</accession>
<keyword evidence="2" id="KW-1185">Reference proteome</keyword>
<protein>
    <submittedName>
        <fullName evidence="1">Fungal specific transcription factor domain-containing protein</fullName>
    </submittedName>
</protein>
<reference evidence="1" key="1">
    <citation type="submission" date="2023-01" db="EMBL/GenBank/DDBJ databases">
        <title>The growth and conidiation of Purpureocillium lavendulum are regulated by nitrogen source and histone H3K14 acetylation.</title>
        <authorList>
            <person name="Tang P."/>
            <person name="Han J."/>
            <person name="Zhang C."/>
            <person name="Tang P."/>
            <person name="Qi F."/>
            <person name="Zhang K."/>
            <person name="Liang L."/>
        </authorList>
    </citation>
    <scope>NUCLEOTIDE SEQUENCE</scope>
    <source>
        <strain evidence="1">YMF1.00683</strain>
    </source>
</reference>
<sequence>MGFLLSCKQAYHEGIAVFYTSNTILIENQPLIDGFLRQSNLPGQPRLLSLAVQQVTALNMTWHLVLFAQEDSIDEERRDRAQFETYLELLPRAFPKLRHLTLQFGLDLYSRMHWPDNVAEEMQVVFYDPLVLMSAKLPDIAETWIALPAGMMVATLDRCGSRPVLTAQEKSTIDSWDYFGGQLWYPFMDRTEDRGRPGKGLWLKCGQIKGPYWSIRTGEFFHLGLISCFGT</sequence>
<evidence type="ECO:0000313" key="1">
    <source>
        <dbReference type="EMBL" id="KAJ6442326.1"/>
    </source>
</evidence>
<gene>
    <name evidence="1" type="ORF">O9K51_05883</name>
</gene>